<evidence type="ECO:0000313" key="3">
    <source>
        <dbReference type="EMBL" id="KAG7365262.1"/>
    </source>
</evidence>
<dbReference type="EMBL" id="JAGRRH010000009">
    <property type="protein sequence ID" value="KAG7365262.1"/>
    <property type="molecule type" value="Genomic_DNA"/>
</dbReference>
<reference evidence="3" key="2">
    <citation type="submission" date="2021-04" db="EMBL/GenBank/DDBJ databases">
        <authorList>
            <person name="Podell S."/>
        </authorList>
    </citation>
    <scope>NUCLEOTIDE SEQUENCE</scope>
    <source>
        <strain evidence="3">Hildebrandi</strain>
    </source>
</reference>
<feature type="domain" description="JmjC" evidence="2">
    <location>
        <begin position="641"/>
        <end position="852"/>
    </location>
</feature>
<dbReference type="Proteomes" id="UP000693970">
    <property type="component" value="Unassembled WGS sequence"/>
</dbReference>
<name>A0A9K3PZ21_9STRA</name>
<feature type="compositionally biased region" description="Low complexity" evidence="1">
    <location>
        <begin position="22"/>
        <end position="31"/>
    </location>
</feature>
<feature type="region of interest" description="Disordered" evidence="1">
    <location>
        <begin position="182"/>
        <end position="244"/>
    </location>
</feature>
<protein>
    <recommendedName>
        <fullName evidence="2">JmjC domain-containing protein</fullName>
    </recommendedName>
</protein>
<keyword evidence="4" id="KW-1185">Reference proteome</keyword>
<organism evidence="3 4">
    <name type="scientific">Nitzschia inconspicua</name>
    <dbReference type="NCBI Taxonomy" id="303405"/>
    <lineage>
        <taxon>Eukaryota</taxon>
        <taxon>Sar</taxon>
        <taxon>Stramenopiles</taxon>
        <taxon>Ochrophyta</taxon>
        <taxon>Bacillariophyta</taxon>
        <taxon>Bacillariophyceae</taxon>
        <taxon>Bacillariophycidae</taxon>
        <taxon>Bacillariales</taxon>
        <taxon>Bacillariaceae</taxon>
        <taxon>Nitzschia</taxon>
    </lineage>
</organism>
<evidence type="ECO:0000313" key="4">
    <source>
        <dbReference type="Proteomes" id="UP000693970"/>
    </source>
</evidence>
<reference evidence="3" key="1">
    <citation type="journal article" date="2021" name="Sci. Rep.">
        <title>Diploid genomic architecture of Nitzschia inconspicua, an elite biomass production diatom.</title>
        <authorList>
            <person name="Oliver A."/>
            <person name="Podell S."/>
            <person name="Pinowska A."/>
            <person name="Traller J.C."/>
            <person name="Smith S.R."/>
            <person name="McClure R."/>
            <person name="Beliaev A."/>
            <person name="Bohutskyi P."/>
            <person name="Hill E.A."/>
            <person name="Rabines A."/>
            <person name="Zheng H."/>
            <person name="Allen L.Z."/>
            <person name="Kuo A."/>
            <person name="Grigoriev I.V."/>
            <person name="Allen A.E."/>
            <person name="Hazlebeck D."/>
            <person name="Allen E.E."/>
        </authorList>
    </citation>
    <scope>NUCLEOTIDE SEQUENCE</scope>
    <source>
        <strain evidence="3">Hildebrandi</strain>
    </source>
</reference>
<feature type="compositionally biased region" description="Basic residues" evidence="1">
    <location>
        <begin position="220"/>
        <end position="238"/>
    </location>
</feature>
<feature type="compositionally biased region" description="Polar residues" evidence="1">
    <location>
        <begin position="57"/>
        <end position="78"/>
    </location>
</feature>
<accession>A0A9K3PZ21</accession>
<sequence>MSTFQDLAVILSQRTVAVSDLQPGGQQQQQQQHHHRRGPQETVKMDRYEDPMKTVPSEETTPSPSYECVNTASGQSTDGIFDEDSTTRNEQFNGSPSNIAVMTAVDRTQNENPVRMDVEDLNSQSISRTITNNDVVSNPIVASNALVFEKNIENDVFPSHSSNTLPPSDRRMQTSDRIDSTALESVGETSPSNDDAKATGTLHERKPTPAAITTVSSPLRAKKGGKKKNKIKGTKSKAAKSTGPVESFEQCEPVDVILQLSLPKGHGGNKTYWDKAVEFLPLWGDVINDKIGQNDLTQRLVDYIEKDVGGRFLEGGGIGFVVVEREKMFGKVKRMMKEMYERKVIKAAKKPKPNESTVSETDEPRSARRKKTSGIPDGGIEADNEPPRKKKKSKARNHDSAEVAEVDQPIITYQCPPVEPQKEFVYEEDPNQFYQEETAYKYHDPPLPGNLKYSNWISPLDLRPIPPPPPLPAFPETGSCSWSYDEVNRVLMADFSLCGQKPINFEDSRFLFEMQERDDITVISRGLLDISSLDPQFWDLNYLRDTRGEDFFHKLRRFDRQIDCNGIESFIELDHLYSMKIKDFVRYCGLRESFLQKKLLDPDEEEPQFTFVDHKDVQHNVGVWSSAFYMIDMDMARVLPDLYENFKASFKLPAVLPGGDNCMMNKVTASARPFMGPNLYITPPASFTHFHQDGHGTVDSGHLCIEGYNEVVILRRLTERHKKHALWILSGSKTDSSYWDGLYKEPHGDGLGKKPKWATNEMIAECKRMGYCPSVLILKPGDLIHINKGRLHAFRKLSSAELPESDCHAEQRKSIVKEADLEGREVMCISVAWDWMNRGVTPAGINREMCTVLEGTILNKKNMVTSLAIPELSLLQMATFLIGQARKNCGSFLSTLGKNGHQHLLYKPQAQTICQGILPGLQYLVNDHSSALADGPNDSSAKGERLSIAKVPDTQENPALCPLDPFGNTDFDCKLCRRELSNVYFHCDGCEKLLNKDFNICQECYKQKEYMQNIQMHPSNPKKKATLNHTGKMLQNRISHCPCKNGPKCDFCGWCLGCSCRCHSWFTVHTRLFSLEEELRLLNLVQKYALEPQDGAISLLQSQMEDRVNMALDRLNHAKQS</sequence>
<feature type="compositionally biased region" description="Basic and acidic residues" evidence="1">
    <location>
        <begin position="194"/>
        <end position="207"/>
    </location>
</feature>
<dbReference type="InterPro" id="IPR003347">
    <property type="entry name" value="JmjC_dom"/>
</dbReference>
<feature type="region of interest" description="Disordered" evidence="1">
    <location>
        <begin position="344"/>
        <end position="408"/>
    </location>
</feature>
<gene>
    <name evidence="3" type="ORF">IV203_038465</name>
</gene>
<evidence type="ECO:0000256" key="1">
    <source>
        <dbReference type="SAM" id="MobiDB-lite"/>
    </source>
</evidence>
<dbReference type="OrthoDB" id="45577at2759"/>
<proteinExistence type="predicted"/>
<dbReference type="PROSITE" id="PS51184">
    <property type="entry name" value="JMJC"/>
    <property type="match status" value="1"/>
</dbReference>
<feature type="region of interest" description="Disordered" evidence="1">
    <location>
        <begin position="20"/>
        <end position="95"/>
    </location>
</feature>
<feature type="compositionally biased region" description="Basic and acidic residues" evidence="1">
    <location>
        <begin position="43"/>
        <end position="52"/>
    </location>
</feature>
<evidence type="ECO:0000259" key="2">
    <source>
        <dbReference type="PROSITE" id="PS51184"/>
    </source>
</evidence>
<dbReference type="AlphaFoldDB" id="A0A9K3PZ21"/>
<comment type="caution">
    <text evidence="3">The sequence shown here is derived from an EMBL/GenBank/DDBJ whole genome shotgun (WGS) entry which is preliminary data.</text>
</comment>